<dbReference type="AlphaFoldDB" id="A0AAD4IB48"/>
<feature type="transmembrane region" description="Helical" evidence="1">
    <location>
        <begin position="234"/>
        <end position="257"/>
    </location>
</feature>
<dbReference type="EMBL" id="JAANER010000004">
    <property type="protein sequence ID" value="KAG9191280.1"/>
    <property type="molecule type" value="Genomic_DNA"/>
</dbReference>
<evidence type="ECO:0000313" key="3">
    <source>
        <dbReference type="Proteomes" id="UP001199106"/>
    </source>
</evidence>
<sequence>MRFSPAMRNTVLQATTICTLSLVYTHYVGENMFDVVTQNEAFSHLAELWVNETTTARAHGEHLEKMQKSVIPKDEADNYVMRTFNETNGTTWTYFVPKNETEAIDTPKDNIKESFYGRELPREAFICFILTMLQYWWLIGLEKILPARPRRRDVPYQGKDKVEESEDREEEVVKKWIAQGKVNRASLNFCNTFLKWVLDSTVGMLWLFTVQHVLRQLLRLNSPMSIFSGLQSHLMFSFLGVFLSVTPLVRLLAFVVVPAYKQILFIQFIQSVWAVFTTQFLRLIAGWAVNTEFMQEMMVNMTAEYEKDPQKHRAWERNGREL</sequence>
<reference evidence="2" key="1">
    <citation type="submission" date="2021-07" db="EMBL/GenBank/DDBJ databases">
        <title>Genome Resource of American Ginseng Black Spot Pathogen Alternaria panax.</title>
        <authorList>
            <person name="Qiu C."/>
            <person name="Wang W."/>
            <person name="Liu Z."/>
        </authorList>
    </citation>
    <scope>NUCLEOTIDE SEQUENCE</scope>
    <source>
        <strain evidence="2">BNCC115425</strain>
    </source>
</reference>
<gene>
    <name evidence="2" type="ORF">G6011_09368</name>
</gene>
<keyword evidence="3" id="KW-1185">Reference proteome</keyword>
<name>A0AAD4IB48_9PLEO</name>
<evidence type="ECO:0000256" key="1">
    <source>
        <dbReference type="SAM" id="Phobius"/>
    </source>
</evidence>
<keyword evidence="1" id="KW-1133">Transmembrane helix</keyword>
<accession>A0AAD4IB48</accession>
<protein>
    <submittedName>
        <fullName evidence="2">Uncharacterized protein</fullName>
    </submittedName>
</protein>
<keyword evidence="1" id="KW-0472">Membrane</keyword>
<comment type="caution">
    <text evidence="2">The sequence shown here is derived from an EMBL/GenBank/DDBJ whole genome shotgun (WGS) entry which is preliminary data.</text>
</comment>
<organism evidence="2 3">
    <name type="scientific">Alternaria panax</name>
    <dbReference type="NCBI Taxonomy" id="48097"/>
    <lineage>
        <taxon>Eukaryota</taxon>
        <taxon>Fungi</taxon>
        <taxon>Dikarya</taxon>
        <taxon>Ascomycota</taxon>
        <taxon>Pezizomycotina</taxon>
        <taxon>Dothideomycetes</taxon>
        <taxon>Pleosporomycetidae</taxon>
        <taxon>Pleosporales</taxon>
        <taxon>Pleosporineae</taxon>
        <taxon>Pleosporaceae</taxon>
        <taxon>Alternaria</taxon>
        <taxon>Alternaria sect. Panax</taxon>
    </lineage>
</organism>
<keyword evidence="1" id="KW-0812">Transmembrane</keyword>
<feature type="transmembrane region" description="Helical" evidence="1">
    <location>
        <begin position="193"/>
        <end position="214"/>
    </location>
</feature>
<feature type="transmembrane region" description="Helical" evidence="1">
    <location>
        <begin position="264"/>
        <end position="289"/>
    </location>
</feature>
<dbReference type="Proteomes" id="UP001199106">
    <property type="component" value="Unassembled WGS sequence"/>
</dbReference>
<evidence type="ECO:0000313" key="2">
    <source>
        <dbReference type="EMBL" id="KAG9191280.1"/>
    </source>
</evidence>
<proteinExistence type="predicted"/>